<dbReference type="SUPFAM" id="SSF53383">
    <property type="entry name" value="PLP-dependent transferases"/>
    <property type="match status" value="1"/>
</dbReference>
<comment type="caution">
    <text evidence="4">The sequence shown here is derived from an EMBL/GenBank/DDBJ whole genome shotgun (WGS) entry which is preliminary data.</text>
</comment>
<accession>A0ABT2WU82</accession>
<comment type="similarity">
    <text evidence="3">Belongs to the class-III pyridoxal-phosphate-dependent aminotransferase family.</text>
</comment>
<dbReference type="PANTHER" id="PTHR43713:SF3">
    <property type="entry name" value="GLUTAMATE-1-SEMIALDEHYDE 2,1-AMINOMUTASE 1, CHLOROPLASTIC-RELATED"/>
    <property type="match status" value="1"/>
</dbReference>
<reference evidence="4 5" key="1">
    <citation type="submission" date="2022-10" db="EMBL/GenBank/DDBJ databases">
        <title>Ruegeria sp. nov., isolated from ocean surface water.</title>
        <authorList>
            <person name="He W."/>
            <person name="Wang L."/>
            <person name="Zhang D.-F."/>
        </authorList>
    </citation>
    <scope>NUCLEOTIDE SEQUENCE [LARGE SCALE GENOMIC DNA]</scope>
    <source>
        <strain evidence="4 5">WL0004</strain>
    </source>
</reference>
<proteinExistence type="inferred from homology"/>
<dbReference type="Gene3D" id="3.40.640.10">
    <property type="entry name" value="Type I PLP-dependent aspartate aminotransferase-like (Major domain)"/>
    <property type="match status" value="1"/>
</dbReference>
<keyword evidence="4" id="KW-0032">Aminotransferase</keyword>
<keyword evidence="4" id="KW-0808">Transferase</keyword>
<dbReference type="GO" id="GO:0008483">
    <property type="term" value="F:transaminase activity"/>
    <property type="evidence" value="ECO:0007669"/>
    <property type="project" value="UniProtKB-KW"/>
</dbReference>
<comment type="cofactor">
    <cofactor evidence="1">
        <name>pyridoxal 5'-phosphate</name>
        <dbReference type="ChEBI" id="CHEBI:597326"/>
    </cofactor>
</comment>
<name>A0ABT2WU82_9RHOB</name>
<protein>
    <submittedName>
        <fullName evidence="4">Aminotransferase class III-fold pyridoxal phosphate-dependent enzyme</fullName>
    </submittedName>
</protein>
<evidence type="ECO:0000256" key="1">
    <source>
        <dbReference type="ARBA" id="ARBA00001933"/>
    </source>
</evidence>
<dbReference type="Pfam" id="PF00202">
    <property type="entry name" value="Aminotran_3"/>
    <property type="match status" value="1"/>
</dbReference>
<dbReference type="InterPro" id="IPR005814">
    <property type="entry name" value="Aminotrans_3"/>
</dbReference>
<dbReference type="RefSeq" id="WP_263389416.1">
    <property type="nucleotide sequence ID" value="NZ_JAOVQN010000018.1"/>
</dbReference>
<dbReference type="InterPro" id="IPR015424">
    <property type="entry name" value="PyrdxlP-dep_Trfase"/>
</dbReference>
<dbReference type="InterPro" id="IPR015421">
    <property type="entry name" value="PyrdxlP-dep_Trfase_major"/>
</dbReference>
<dbReference type="Proteomes" id="UP001321014">
    <property type="component" value="Unassembled WGS sequence"/>
</dbReference>
<evidence type="ECO:0000256" key="3">
    <source>
        <dbReference type="RuleBase" id="RU003560"/>
    </source>
</evidence>
<dbReference type="PANTHER" id="PTHR43713">
    <property type="entry name" value="GLUTAMATE-1-SEMIALDEHYDE 2,1-AMINOMUTASE"/>
    <property type="match status" value="1"/>
</dbReference>
<sequence length="455" mass="48716">MDLLDKERLAPLYARELARFHARIPKSMAAREVARRFMPDGVPMSWMSAFFSHPPVFVDGGEGSVFRDIDGNEFVDFNLADLSNTVGYGKNAVSRALADCAARGIQYLQPSMDAINVSAALAARTGMPFWQYTGTASAANIEAIRIARAYTRRDKVVLFTGKYHGHIDTTLAKGGSPEGNEPARPSSMGVSARATADAVNVAFNDLDHLKAALGKGDVALVLIEPALTNCSLVLPDPGFLEGAFELTSAAGALFALDETHTLQMAYGGLIGERGLKADILTLGKGFGAGVSLGAYGLTPKLARFIDQHQDSDTVPEPGIALGGTTYGNALSMAGARAMLDEVATPEAHTRIAKLGARLADGLDAIIAKYDLPWRAFRYGPRSGFCLTPSLPRTYVQALRSVHADFYNLRHTYLANRGIWDAIVSAGPQVSFAHTEQDVDCYIEVCAELIDEIATG</sequence>
<dbReference type="Gene3D" id="3.90.1150.10">
    <property type="entry name" value="Aspartate Aminotransferase, domain 1"/>
    <property type="match status" value="1"/>
</dbReference>
<evidence type="ECO:0000313" key="4">
    <source>
        <dbReference type="EMBL" id="MCU9839459.1"/>
    </source>
</evidence>
<organism evidence="4 5">
    <name type="scientific">Ruegeria marisflavi</name>
    <dbReference type="NCBI Taxonomy" id="2984152"/>
    <lineage>
        <taxon>Bacteria</taxon>
        <taxon>Pseudomonadati</taxon>
        <taxon>Pseudomonadota</taxon>
        <taxon>Alphaproteobacteria</taxon>
        <taxon>Rhodobacterales</taxon>
        <taxon>Roseobacteraceae</taxon>
        <taxon>Ruegeria</taxon>
    </lineage>
</organism>
<evidence type="ECO:0000256" key="2">
    <source>
        <dbReference type="ARBA" id="ARBA00022898"/>
    </source>
</evidence>
<evidence type="ECO:0000313" key="5">
    <source>
        <dbReference type="Proteomes" id="UP001321014"/>
    </source>
</evidence>
<keyword evidence="5" id="KW-1185">Reference proteome</keyword>
<gene>
    <name evidence="4" type="ORF">OEZ49_16915</name>
</gene>
<dbReference type="EMBL" id="JAOVQN010000018">
    <property type="protein sequence ID" value="MCU9839459.1"/>
    <property type="molecule type" value="Genomic_DNA"/>
</dbReference>
<keyword evidence="2 3" id="KW-0663">Pyridoxal phosphate</keyword>
<dbReference type="InterPro" id="IPR015422">
    <property type="entry name" value="PyrdxlP-dep_Trfase_small"/>
</dbReference>